<dbReference type="RefSeq" id="WP_185981171.1">
    <property type="nucleotide sequence ID" value="NZ_CP060204.1"/>
</dbReference>
<protein>
    <submittedName>
        <fullName evidence="1">Peptidase C39</fullName>
    </submittedName>
</protein>
<dbReference type="KEGG" id="stim:H1B31_05410"/>
<dbReference type="EMBL" id="CP060204">
    <property type="protein sequence ID" value="QNH55358.1"/>
    <property type="molecule type" value="Genomic_DNA"/>
</dbReference>
<dbReference type="AlphaFoldDB" id="A0A7G7VML5"/>
<proteinExistence type="predicted"/>
<evidence type="ECO:0000313" key="1">
    <source>
        <dbReference type="EMBL" id="QNH55358.1"/>
    </source>
</evidence>
<sequence length="209" mass="23700">MKIPLRYQMSEYDCGPTALLNAVSYLFPRREVPPEIIRSVMLYTLDCYGMDGTACKAGTSRMAMMYLANWLEGFSRATKFPLTCQYISGRAVHIGAHSYINDALVRGGAAVVRIFYEVEHYALLTGASEGHIYLFDPYYLAEAEPEFVQAGIAVTLAHPHSYNRIVPFDVFNRETQELYAFGAVDSREAVLLFDERTRRTADDTIEYFI</sequence>
<evidence type="ECO:0000313" key="2">
    <source>
        <dbReference type="Proteomes" id="UP000515480"/>
    </source>
</evidence>
<dbReference type="Proteomes" id="UP000515480">
    <property type="component" value="Chromosome"/>
</dbReference>
<name>A0A7G7VML5_9FIRM</name>
<reference evidence="1 2" key="1">
    <citation type="submission" date="2020-07" db="EMBL/GenBank/DDBJ databases">
        <title>Complete genome and description of Selenomonas timonensis sp. nov., a new bacterium isolated from a gingivitis subject.</title>
        <authorList>
            <person name="Antezack A."/>
        </authorList>
    </citation>
    <scope>NUCLEOTIDE SEQUENCE [LARGE SCALE GENOMIC DNA]</scope>
    <source>
        <strain evidence="1 2">Marseille-Q3039</strain>
    </source>
</reference>
<accession>A0A7G7VML5</accession>
<gene>
    <name evidence="1" type="ORF">H1B31_05410</name>
</gene>
<organism evidence="1 2">
    <name type="scientific">Selenomonas timonae</name>
    <dbReference type="NCBI Taxonomy" id="2754044"/>
    <lineage>
        <taxon>Bacteria</taxon>
        <taxon>Bacillati</taxon>
        <taxon>Bacillota</taxon>
        <taxon>Negativicutes</taxon>
        <taxon>Selenomonadales</taxon>
        <taxon>Selenomonadaceae</taxon>
        <taxon>Selenomonas</taxon>
    </lineage>
</organism>
<keyword evidence="2" id="KW-1185">Reference proteome</keyword>